<dbReference type="SUPFAM" id="SSF55658">
    <property type="entry name" value="L9 N-domain-like"/>
    <property type="match status" value="1"/>
</dbReference>
<dbReference type="CDD" id="cd00303">
    <property type="entry name" value="retropepsin_like"/>
    <property type="match status" value="1"/>
</dbReference>
<feature type="compositionally biased region" description="Low complexity" evidence="1">
    <location>
        <begin position="322"/>
        <end position="331"/>
    </location>
</feature>
<feature type="region of interest" description="Disordered" evidence="1">
    <location>
        <begin position="316"/>
        <end position="340"/>
    </location>
</feature>
<dbReference type="Pfam" id="PF26133">
    <property type="entry name" value="DUF8039"/>
    <property type="match status" value="1"/>
</dbReference>
<reference evidence="4" key="1">
    <citation type="submission" date="2023-07" db="EMBL/GenBank/DDBJ databases">
        <title>A chromosome-level genome assembly of Lolium multiflorum.</title>
        <authorList>
            <person name="Chen Y."/>
            <person name="Copetti D."/>
            <person name="Kolliker R."/>
            <person name="Studer B."/>
        </authorList>
    </citation>
    <scope>NUCLEOTIDE SEQUENCE</scope>
    <source>
        <strain evidence="4">02402/16</strain>
        <tissue evidence="4">Leaf</tissue>
    </source>
</reference>
<feature type="region of interest" description="Disordered" evidence="1">
    <location>
        <begin position="659"/>
        <end position="689"/>
    </location>
</feature>
<gene>
    <name evidence="4" type="ORF">QYE76_022856</name>
</gene>
<name>A0AAD8RDC8_LOLMU</name>
<keyword evidence="5" id="KW-1185">Reference proteome</keyword>
<organism evidence="4 5">
    <name type="scientific">Lolium multiflorum</name>
    <name type="common">Italian ryegrass</name>
    <name type="synonym">Lolium perenne subsp. multiflorum</name>
    <dbReference type="NCBI Taxonomy" id="4521"/>
    <lineage>
        <taxon>Eukaryota</taxon>
        <taxon>Viridiplantae</taxon>
        <taxon>Streptophyta</taxon>
        <taxon>Embryophyta</taxon>
        <taxon>Tracheophyta</taxon>
        <taxon>Spermatophyta</taxon>
        <taxon>Magnoliopsida</taxon>
        <taxon>Liliopsida</taxon>
        <taxon>Poales</taxon>
        <taxon>Poaceae</taxon>
        <taxon>BOP clade</taxon>
        <taxon>Pooideae</taxon>
        <taxon>Poodae</taxon>
        <taxon>Poeae</taxon>
        <taxon>Poeae Chloroplast Group 2 (Poeae type)</taxon>
        <taxon>Loliodinae</taxon>
        <taxon>Loliinae</taxon>
        <taxon>Lolium</taxon>
    </lineage>
</organism>
<feature type="compositionally biased region" description="Polar residues" evidence="1">
    <location>
        <begin position="464"/>
        <end position="475"/>
    </location>
</feature>
<dbReference type="InterPro" id="IPR011320">
    <property type="entry name" value="RNase_H1_N"/>
</dbReference>
<dbReference type="Gene3D" id="2.40.70.10">
    <property type="entry name" value="Acid Proteases"/>
    <property type="match status" value="1"/>
</dbReference>
<dbReference type="InterPro" id="IPR021109">
    <property type="entry name" value="Peptidase_aspartic_dom_sf"/>
</dbReference>
<dbReference type="PANTHER" id="PTHR33018:SF37">
    <property type="entry name" value="TRANSPOSASE TNP1_EN_SPM-LIKE DOMAIN-CONTAINING PROTEIN"/>
    <property type="match status" value="1"/>
</dbReference>
<dbReference type="Proteomes" id="UP001231189">
    <property type="component" value="Unassembled WGS sequence"/>
</dbReference>
<accession>A0AAD8RDC8</accession>
<dbReference type="Pfam" id="PF01693">
    <property type="entry name" value="Cauli_VI"/>
    <property type="match status" value="1"/>
</dbReference>
<dbReference type="SUPFAM" id="SSF50630">
    <property type="entry name" value="Acid proteases"/>
    <property type="match status" value="1"/>
</dbReference>
<feature type="region of interest" description="Disordered" evidence="1">
    <location>
        <begin position="1"/>
        <end position="85"/>
    </location>
</feature>
<evidence type="ECO:0000259" key="3">
    <source>
        <dbReference type="Pfam" id="PF26133"/>
    </source>
</evidence>
<feature type="domain" description="Ribonuclease H1 N-terminal" evidence="2">
    <location>
        <begin position="1162"/>
        <end position="1194"/>
    </location>
</feature>
<sequence length="1707" mass="189568">MANNEEAGGSGSKPFWMLTDEMEVMESQPRRDDGEDDGTDPEYRADDAAEDDTTDGAAEDDTTDGAAEDDTGAPKKLRRERRPNVLSTVKQAFTEVNDSGHPTAPPNLVKGYSAQLGCILRSTVSINTENLRHPDRANLRTLLFKKLHERYEFPVDCSEKRLMRNKVHNAALTKMSTALASWRNRVKKMINSGASYDKIKESNPSITEQDYADFKIKCESESTSDSSQWGKDMRKLNLGTHKLGPGGFRVAQPKWDAADEERVKNGLEPLFSQYKNKQTRNFLLARYRIDPKTKELTTTPEVKEFEALLAKEIAAESEKEASSGAGSTSSSQCAPWDNPLNRALNAHKKRDPLSKPTSAGRVVGEGCSMKWSEYYKSGKKEKKATIDEKEVAHLKAQVAQIPTLVEEQVRQQVQQIVETQQRTQRQQVEDQVGTTLSSIIPTLVAGLDEWYRGGKKGPPPVPSFTGSNSHSVEPSVSPQAATMVSPAAPTLVAPAAPTLVAPAAPTLVSPAAPTLVSPAAPLLQLNAPVAADNTPPGTAPTSGHSISCTPAAGGASTLAELDAITSSAVDVPCTLLHFVNGELIDVAKATIVQPSNRQFHGRPMQPDVYRIQLVRVLSGYDDVVPPFQPHGADEDEVLTLQHCFNWSMVWPKSQIRLGARGTTPQTTPPALPAPSHGKTTPTVPPSADEDMQMAQDEDMQMAQDPNDGPYEDSTFANLDCNFDFGVDYDLSSQPSQAAAEGKTYCNKRRLFSSQETPPAADFTETQPIAGVRSVISPNTLKKACAEENAVPVNTKPKGRKRKKKDDKSASQPAPIRAQDGPPVPKNIEARVHVSGERMLIKRLYDAAPGPMRSLVDGIQFMEERRIRERDHGYPVYIAKVPLGHGFVDSGFAEKIFLRYDDIFAMLNSYPLHYTFIRLYSLSKAMRIIRHNIPDIAIADPFYMRAVHLATAGDRAVASGYLKDFFLAHQKKCNILLPVFPEDKTCTLISITPKHSMATYLDADGKSTTDYTNVKAVLDDALNGYVKAKGNMQRPNIRYGKHVFKHQTKFPCVKKPPSSNKDAYYALYHMDKFIRDQQQLTLPEHLRDWANKLARVPDDGIKQDFFRIQVEFCEIIHQDVIRSAGEFYAGHQPSNSDIDTMLQMQGDDYRSWMCLKKGGDMTWYVVYKGKVPGVYNDWEECRRQVHRFSGLNFSSRNLLDSAAGGTFMSITLGAATKLLDDMMINYSEWHTERTPQGKKVNFVEETSSLGDKIDAIMSMLANGRSHIDPNNVPLASLVAQEEHVDVNFIKNNNFNNNAYRNNYGNNNYRPYPSNNGSGYSNSYGNSYKNNKSVPSGLEVMLKEFISTQTAFNKTVEEKLGKIDVLASKVDSLALDVDLLKLKVMPEEVKDARFAKTNAIQVRINDNIRMLAELHARWDREEKEKLAKENNVAKVWTITTTSNVDSSHVAKPPTINGKIIGVGNVSTPSTKRAKLPETAETVCDNSAEIFQNVVDHNGLDFDDCHITEVIKFLQKLSRSPNASAINLAFTKHITNALIKAREEKLKLESSIPRKLEDGWEPIIKMKFNDFECNALCDLGASISVMPKKVYDMLDLPPLKNCYLDVNLADNSLKKPLGRIDNVRITVNNNLVPVDFVVLDIECNASCPIVLGRPFLRTVGAVIDMKEGNIKYQFPLKKGMEHFPRKRIKLPFDSIIRTNYDVDASSLDVT</sequence>
<evidence type="ECO:0000259" key="2">
    <source>
        <dbReference type="Pfam" id="PF01693"/>
    </source>
</evidence>
<comment type="caution">
    <text evidence="4">The sequence shown here is derived from an EMBL/GenBank/DDBJ whole genome shotgun (WGS) entry which is preliminary data.</text>
</comment>
<dbReference type="PANTHER" id="PTHR33018">
    <property type="entry name" value="OS10G0338966 PROTEIN-RELATED"/>
    <property type="match status" value="1"/>
</dbReference>
<feature type="domain" description="DUF8039" evidence="3">
    <location>
        <begin position="571"/>
        <end position="657"/>
    </location>
</feature>
<dbReference type="Gene3D" id="3.40.970.10">
    <property type="entry name" value="Ribonuclease H1, N-terminal domain"/>
    <property type="match status" value="1"/>
</dbReference>
<protein>
    <submittedName>
        <fullName evidence="4">Uncharacterized protein</fullName>
    </submittedName>
</protein>
<dbReference type="InterPro" id="IPR037056">
    <property type="entry name" value="RNase_H1_N_sf"/>
</dbReference>
<dbReference type="InterPro" id="IPR009027">
    <property type="entry name" value="Ribosomal_bL9/RNase_H1_N"/>
</dbReference>
<evidence type="ECO:0000313" key="5">
    <source>
        <dbReference type="Proteomes" id="UP001231189"/>
    </source>
</evidence>
<proteinExistence type="predicted"/>
<feature type="region of interest" description="Disordered" evidence="1">
    <location>
        <begin position="455"/>
        <end position="475"/>
    </location>
</feature>
<dbReference type="InterPro" id="IPR058352">
    <property type="entry name" value="DUF8039"/>
</dbReference>
<evidence type="ECO:0000256" key="1">
    <source>
        <dbReference type="SAM" id="MobiDB-lite"/>
    </source>
</evidence>
<feature type="region of interest" description="Disordered" evidence="1">
    <location>
        <begin position="786"/>
        <end position="826"/>
    </location>
</feature>
<evidence type="ECO:0000313" key="4">
    <source>
        <dbReference type="EMBL" id="KAK1617339.1"/>
    </source>
</evidence>
<feature type="compositionally biased region" description="Acidic residues" evidence="1">
    <location>
        <begin position="48"/>
        <end position="71"/>
    </location>
</feature>
<dbReference type="EMBL" id="JAUUTY010000006">
    <property type="protein sequence ID" value="KAK1617339.1"/>
    <property type="molecule type" value="Genomic_DNA"/>
</dbReference>